<keyword evidence="5 6" id="KW-0408">Iron</keyword>
<keyword evidence="3 8" id="KW-0223">Dioxygenase</keyword>
<dbReference type="EMBL" id="CACSLK010030184">
    <property type="protein sequence ID" value="CAA0836222.1"/>
    <property type="molecule type" value="Genomic_DNA"/>
</dbReference>
<organism evidence="8 9">
    <name type="scientific">Striga hermonthica</name>
    <name type="common">Purple witchweed</name>
    <name type="synonym">Buchnera hermonthica</name>
    <dbReference type="NCBI Taxonomy" id="68872"/>
    <lineage>
        <taxon>Eukaryota</taxon>
        <taxon>Viridiplantae</taxon>
        <taxon>Streptophyta</taxon>
        <taxon>Embryophyta</taxon>
        <taxon>Tracheophyta</taxon>
        <taxon>Spermatophyta</taxon>
        <taxon>Magnoliopsida</taxon>
        <taxon>eudicotyledons</taxon>
        <taxon>Gunneridae</taxon>
        <taxon>Pentapetalae</taxon>
        <taxon>asterids</taxon>
        <taxon>lamiids</taxon>
        <taxon>Lamiales</taxon>
        <taxon>Orobanchaceae</taxon>
        <taxon>Buchnereae</taxon>
        <taxon>Striga</taxon>
    </lineage>
</organism>
<dbReference type="GO" id="GO:0008198">
    <property type="term" value="F:ferrous iron binding"/>
    <property type="evidence" value="ECO:0007669"/>
    <property type="project" value="TreeGrafter"/>
</dbReference>
<protein>
    <submittedName>
        <fullName evidence="8">2-oxoglutarate-dependent dioxygenase family protein</fullName>
    </submittedName>
</protein>
<feature type="domain" description="Fe2OG dioxygenase" evidence="7">
    <location>
        <begin position="145"/>
        <end position="255"/>
    </location>
</feature>
<evidence type="ECO:0000256" key="5">
    <source>
        <dbReference type="ARBA" id="ARBA00023004"/>
    </source>
</evidence>
<dbReference type="Proteomes" id="UP001153555">
    <property type="component" value="Unassembled WGS sequence"/>
</dbReference>
<gene>
    <name evidence="8" type="ORF">SHERM_03332</name>
</gene>
<dbReference type="PANTHER" id="PTHR16557:SF10">
    <property type="entry name" value="2-OXOGLUTARATE-DEPENDENT DIOXYGENASE FAMILY PROTEIN"/>
    <property type="match status" value="1"/>
</dbReference>
<accession>A0A9N7RPK0</accession>
<comment type="cofactor">
    <cofactor evidence="6">
        <name>Fe(2+)</name>
        <dbReference type="ChEBI" id="CHEBI:29033"/>
    </cofactor>
    <text evidence="6">Binds 1 Fe(2+) ion per subunit.</text>
</comment>
<evidence type="ECO:0000256" key="2">
    <source>
        <dbReference type="ARBA" id="ARBA00022723"/>
    </source>
</evidence>
<feature type="binding site" evidence="6">
    <location>
        <position position="163"/>
    </location>
    <ligand>
        <name>Fe cation</name>
        <dbReference type="ChEBI" id="CHEBI:24875"/>
        <note>catalytic</note>
    </ligand>
</feature>
<dbReference type="PROSITE" id="PS51471">
    <property type="entry name" value="FE2OG_OXY"/>
    <property type="match status" value="1"/>
</dbReference>
<evidence type="ECO:0000313" key="8">
    <source>
        <dbReference type="EMBL" id="CAA0836222.1"/>
    </source>
</evidence>
<evidence type="ECO:0000256" key="6">
    <source>
        <dbReference type="PIRSR" id="PIRSR604574-2"/>
    </source>
</evidence>
<comment type="caution">
    <text evidence="8">The sequence shown here is derived from an EMBL/GenBank/DDBJ whole genome shotgun (WGS) entry which is preliminary data.</text>
</comment>
<evidence type="ECO:0000256" key="3">
    <source>
        <dbReference type="ARBA" id="ARBA00022964"/>
    </source>
</evidence>
<dbReference type="InterPro" id="IPR004574">
    <property type="entry name" value="Alkb"/>
</dbReference>
<dbReference type="GO" id="GO:0035513">
    <property type="term" value="P:oxidative RNA demethylation"/>
    <property type="evidence" value="ECO:0007669"/>
    <property type="project" value="TreeGrafter"/>
</dbReference>
<evidence type="ECO:0000256" key="4">
    <source>
        <dbReference type="ARBA" id="ARBA00023002"/>
    </source>
</evidence>
<dbReference type="Pfam" id="PF13532">
    <property type="entry name" value="2OG-FeII_Oxy_2"/>
    <property type="match status" value="1"/>
</dbReference>
<name>A0A9N7RPK0_STRHE</name>
<dbReference type="Gene3D" id="2.60.120.590">
    <property type="entry name" value="Alpha-ketoglutarate-dependent dioxygenase AlkB-like"/>
    <property type="match status" value="1"/>
</dbReference>
<dbReference type="AlphaFoldDB" id="A0A9N7RPK0"/>
<dbReference type="PANTHER" id="PTHR16557">
    <property type="entry name" value="ALKYLATED DNA REPAIR PROTEIN ALKB-RELATED"/>
    <property type="match status" value="1"/>
</dbReference>
<dbReference type="SUPFAM" id="SSF51197">
    <property type="entry name" value="Clavaminate synthase-like"/>
    <property type="match status" value="1"/>
</dbReference>
<proteinExistence type="inferred from homology"/>
<comment type="similarity">
    <text evidence="1">Belongs to the alkB family.</text>
</comment>
<dbReference type="InterPro" id="IPR037151">
    <property type="entry name" value="AlkB-like_sf"/>
</dbReference>
<evidence type="ECO:0000313" key="9">
    <source>
        <dbReference type="Proteomes" id="UP001153555"/>
    </source>
</evidence>
<dbReference type="OrthoDB" id="6614653at2759"/>
<dbReference type="GO" id="GO:0035515">
    <property type="term" value="F:oxidative RNA demethylase activity"/>
    <property type="evidence" value="ECO:0007669"/>
    <property type="project" value="TreeGrafter"/>
</dbReference>
<keyword evidence="2 6" id="KW-0479">Metal-binding</keyword>
<reference evidence="8" key="1">
    <citation type="submission" date="2019-12" db="EMBL/GenBank/DDBJ databases">
        <authorList>
            <person name="Scholes J."/>
        </authorList>
    </citation>
    <scope>NUCLEOTIDE SEQUENCE</scope>
</reference>
<sequence length="255" mass="28341">MRLGLYGTTLAAPRFLSALINSPRFRRIASRSMGSRAGDGNRANSRNGVSIIKRCRELGCGPGGFYRPGYEDGAKLRLYMMCLGQDWNPQTRKYEKIRQHDNVVPPDIPHEFSSLIGRALSDSHAVFRRDMNSRANVEDILPAMSPDVCIVNFYTTNGRLGLHQDRDESKESLAKGLPVVSVSIGDSADFLYGDHRSVDKAESVLLESGDVLIFGGKSRHIFHGVTAVIPHTAPRALLNETRLKPGRLNLTFRKY</sequence>
<dbReference type="GO" id="GO:0035516">
    <property type="term" value="F:broad specificity oxidative DNA demethylase activity"/>
    <property type="evidence" value="ECO:0007669"/>
    <property type="project" value="TreeGrafter"/>
</dbReference>
<keyword evidence="9" id="KW-1185">Reference proteome</keyword>
<feature type="binding site" evidence="6">
    <location>
        <position position="223"/>
    </location>
    <ligand>
        <name>Fe cation</name>
        <dbReference type="ChEBI" id="CHEBI:24875"/>
        <note>catalytic</note>
    </ligand>
</feature>
<dbReference type="InterPro" id="IPR027450">
    <property type="entry name" value="AlkB-like"/>
</dbReference>
<feature type="binding site" evidence="6">
    <location>
        <position position="165"/>
    </location>
    <ligand>
        <name>Fe cation</name>
        <dbReference type="ChEBI" id="CHEBI:24875"/>
        <note>catalytic</note>
    </ligand>
</feature>
<keyword evidence="4" id="KW-0560">Oxidoreductase</keyword>
<evidence type="ECO:0000259" key="7">
    <source>
        <dbReference type="PROSITE" id="PS51471"/>
    </source>
</evidence>
<evidence type="ECO:0000256" key="1">
    <source>
        <dbReference type="ARBA" id="ARBA00007879"/>
    </source>
</evidence>
<dbReference type="InterPro" id="IPR005123">
    <property type="entry name" value="Oxoglu/Fe-dep_dioxygenase_dom"/>
</dbReference>
<dbReference type="GO" id="GO:0005737">
    <property type="term" value="C:cytoplasm"/>
    <property type="evidence" value="ECO:0007669"/>
    <property type="project" value="TreeGrafter"/>
</dbReference>